<evidence type="ECO:0000313" key="4">
    <source>
        <dbReference type="EMBL" id="MBP5856322.1"/>
    </source>
</evidence>
<dbReference type="PANTHER" id="PTHR43343:SF3">
    <property type="entry name" value="PROTEASE DO-LIKE 8, CHLOROPLASTIC"/>
    <property type="match status" value="1"/>
</dbReference>
<keyword evidence="1 4" id="KW-0645">Protease</keyword>
<name>A0A8J7RX28_9PROT</name>
<dbReference type="Gene3D" id="2.40.10.120">
    <property type="match status" value="1"/>
</dbReference>
<dbReference type="AlphaFoldDB" id="A0A8J7RX28"/>
<sequence>MPVHVQRACARVRASISLLVVLAVLAACNTTAPMVLDRPDPDAPTAIEAQADADEIAQAAMFGESKYKPIAFTSAISAIRHGTVVMHFPAGGVEGLGGSLCNYRHQGESVYEWRATGKFLGNWDGEVGTMIHKALAQRGFDLAGDPEAMFEVDDDRNRAQYLLGARLAEMVGNGCEEHHWWDGRPLGKYSAEIQIEVDWIVYDPLRKEPVETFTSKGYGIQKKPKQTGITDAFFDAWGAATEKLAVDPDFAALLSTSETETFRSQPLADEPILIEANRLRTLPIRETLDAVLDSTVSIRTGTGLGSGFLISRDGYILTNHHVTGNAEQVAVVLRNGIEVTGTVLRRHKQRDIALIKVPLTGGNPFPIRTAEPEVTEDVYAVGNPLKEALRSTVTRGVVSATRRSEQTGLRLIQADVDIQGGNSGGPLLDANGNVVAVAVSGYGPGSYSVGANFFIPIADALHFLNVRITTEEAAAL</sequence>
<dbReference type="EMBL" id="JAGMWN010000002">
    <property type="protein sequence ID" value="MBP5856322.1"/>
    <property type="molecule type" value="Genomic_DNA"/>
</dbReference>
<keyword evidence="5" id="KW-1185">Reference proteome</keyword>
<dbReference type="PRINTS" id="PR00834">
    <property type="entry name" value="PROTEASES2C"/>
</dbReference>
<gene>
    <name evidence="4" type="ORF">KAJ83_04830</name>
</gene>
<dbReference type="SUPFAM" id="SSF50494">
    <property type="entry name" value="Trypsin-like serine proteases"/>
    <property type="match status" value="1"/>
</dbReference>
<protein>
    <submittedName>
        <fullName evidence="4">Serine protease</fullName>
    </submittedName>
</protein>
<dbReference type="RefSeq" id="WP_210680908.1">
    <property type="nucleotide sequence ID" value="NZ_JAGMWN010000002.1"/>
</dbReference>
<evidence type="ECO:0000256" key="1">
    <source>
        <dbReference type="ARBA" id="ARBA00022670"/>
    </source>
</evidence>
<proteinExistence type="predicted"/>
<feature type="chain" id="PRO_5035230995" evidence="3">
    <location>
        <begin position="27"/>
        <end position="476"/>
    </location>
</feature>
<evidence type="ECO:0000256" key="2">
    <source>
        <dbReference type="ARBA" id="ARBA00022801"/>
    </source>
</evidence>
<dbReference type="PROSITE" id="PS51257">
    <property type="entry name" value="PROKAR_LIPOPROTEIN"/>
    <property type="match status" value="1"/>
</dbReference>
<comment type="caution">
    <text evidence="4">The sequence shown here is derived from an EMBL/GenBank/DDBJ whole genome shotgun (WGS) entry which is preliminary data.</text>
</comment>
<feature type="signal peptide" evidence="3">
    <location>
        <begin position="1"/>
        <end position="26"/>
    </location>
</feature>
<dbReference type="InterPro" id="IPR009003">
    <property type="entry name" value="Peptidase_S1_PA"/>
</dbReference>
<reference evidence="4" key="1">
    <citation type="submission" date="2021-04" db="EMBL/GenBank/DDBJ databases">
        <authorList>
            <person name="Zhang D.-C."/>
        </authorList>
    </citation>
    <scope>NUCLEOTIDE SEQUENCE</scope>
    <source>
        <strain evidence="4">CGMCC 1.15697</strain>
    </source>
</reference>
<organism evidence="4 5">
    <name type="scientific">Marivibrio halodurans</name>
    <dbReference type="NCBI Taxonomy" id="2039722"/>
    <lineage>
        <taxon>Bacteria</taxon>
        <taxon>Pseudomonadati</taxon>
        <taxon>Pseudomonadota</taxon>
        <taxon>Alphaproteobacteria</taxon>
        <taxon>Rhodospirillales</taxon>
        <taxon>Rhodospirillaceae</taxon>
        <taxon>Marivibrio</taxon>
    </lineage>
</organism>
<keyword evidence="2" id="KW-0378">Hydrolase</keyword>
<accession>A0A8J7RX28</accession>
<dbReference type="PANTHER" id="PTHR43343">
    <property type="entry name" value="PEPTIDASE S12"/>
    <property type="match status" value="1"/>
</dbReference>
<dbReference type="InterPro" id="IPR051201">
    <property type="entry name" value="Chloro_Bact_Ser_Proteases"/>
</dbReference>
<dbReference type="GO" id="GO:0004252">
    <property type="term" value="F:serine-type endopeptidase activity"/>
    <property type="evidence" value="ECO:0007669"/>
    <property type="project" value="InterPro"/>
</dbReference>
<keyword evidence="3" id="KW-0732">Signal</keyword>
<dbReference type="Proteomes" id="UP000672602">
    <property type="component" value="Unassembled WGS sequence"/>
</dbReference>
<dbReference type="GO" id="GO:0006508">
    <property type="term" value="P:proteolysis"/>
    <property type="evidence" value="ECO:0007669"/>
    <property type="project" value="UniProtKB-KW"/>
</dbReference>
<dbReference type="InterPro" id="IPR001940">
    <property type="entry name" value="Peptidase_S1C"/>
</dbReference>
<evidence type="ECO:0000256" key="3">
    <source>
        <dbReference type="SAM" id="SignalP"/>
    </source>
</evidence>
<evidence type="ECO:0000313" key="5">
    <source>
        <dbReference type="Proteomes" id="UP000672602"/>
    </source>
</evidence>
<dbReference type="Pfam" id="PF13365">
    <property type="entry name" value="Trypsin_2"/>
    <property type="match status" value="1"/>
</dbReference>